<dbReference type="STRING" id="915059.NH26_24390"/>
<reference evidence="3 4" key="1">
    <citation type="journal article" date="2012" name="Int. J. Syst. Evol. Microbiol.">
        <title>Flammeovirga pacifica sp. nov., isolated from deep-sea sediment.</title>
        <authorList>
            <person name="Xu H."/>
            <person name="Fu Y."/>
            <person name="Yang N."/>
            <person name="Ding Z."/>
            <person name="Lai Q."/>
            <person name="Zeng R."/>
        </authorList>
    </citation>
    <scope>NUCLEOTIDE SEQUENCE [LARGE SCALE GENOMIC DNA]</scope>
    <source>
        <strain evidence="4">DSM 24597 / LMG 26175 / WPAGA1</strain>
    </source>
</reference>
<dbReference type="OrthoDB" id="1443240at2"/>
<sequence length="468" mass="52884">MKTLSLPFIIMFFCSVSFIYAQTPKNLSDAPGATVNNDTLTISPKLILKDHYVTSQRVTFVTGRLQIQKNQSLTVNAGDTLVISGGLRLKNKSTLINNGNIVVKKNLRLGFKENHEEIAFINNDGASITIGQNMWGPMPRNSTFGGTIAVNEEVRVNFDGNEFPTNSKLYYSSQNTNRFSDDSINVSEMSIENYFPLDSYTQIDENQNINNHSSEYIDEIKNNKKRKRYLPLVGGVPTSKAAGKLVRFLVEVDLQEDDEDLPVELTYFNVVSKNGEVMTYWETATELNNSHFILERSIDGRRYDVLYDKINGAGNSNYSINYEAEDKNPIEGKIFYRLTQVDFDGKQESWVEVIYHGEKVQGEVLNIYPNPAQFQLNVAMHLLEGEKPTFEFINPSTGHQIPLPEVSMSGSKASFDISEFSPGTYVMVVKLNGRVSHRSQVVVMGTGNRSKEELKEEDKKNKKKEKKK</sequence>
<proteinExistence type="predicted"/>
<evidence type="ECO:0000313" key="4">
    <source>
        <dbReference type="Proteomes" id="UP000179797"/>
    </source>
</evidence>
<accession>A0A1S1YV51</accession>
<comment type="caution">
    <text evidence="3">The sequence shown here is derived from an EMBL/GenBank/DDBJ whole genome shotgun (WGS) entry which is preliminary data.</text>
</comment>
<name>A0A1S1YV51_FLAPC</name>
<dbReference type="EMBL" id="JRYR02000002">
    <property type="protein sequence ID" value="OHX64705.1"/>
    <property type="molecule type" value="Genomic_DNA"/>
</dbReference>
<dbReference type="AlphaFoldDB" id="A0A1S1YV51"/>
<organism evidence="3 4">
    <name type="scientific">Flammeovirga pacifica</name>
    <dbReference type="NCBI Taxonomy" id="915059"/>
    <lineage>
        <taxon>Bacteria</taxon>
        <taxon>Pseudomonadati</taxon>
        <taxon>Bacteroidota</taxon>
        <taxon>Cytophagia</taxon>
        <taxon>Cytophagales</taxon>
        <taxon>Flammeovirgaceae</taxon>
        <taxon>Flammeovirga</taxon>
    </lineage>
</organism>
<evidence type="ECO:0000256" key="1">
    <source>
        <dbReference type="SAM" id="MobiDB-lite"/>
    </source>
</evidence>
<evidence type="ECO:0000256" key="2">
    <source>
        <dbReference type="SAM" id="SignalP"/>
    </source>
</evidence>
<feature type="region of interest" description="Disordered" evidence="1">
    <location>
        <begin position="445"/>
        <end position="468"/>
    </location>
</feature>
<dbReference type="RefSeq" id="WP_044217337.1">
    <property type="nucleotide sequence ID" value="NZ_JRYR02000002.1"/>
</dbReference>
<dbReference type="Proteomes" id="UP000179797">
    <property type="component" value="Unassembled WGS sequence"/>
</dbReference>
<feature type="compositionally biased region" description="Basic and acidic residues" evidence="1">
    <location>
        <begin position="449"/>
        <end position="460"/>
    </location>
</feature>
<evidence type="ECO:0000313" key="3">
    <source>
        <dbReference type="EMBL" id="OHX64705.1"/>
    </source>
</evidence>
<keyword evidence="2" id="KW-0732">Signal</keyword>
<keyword evidence="4" id="KW-1185">Reference proteome</keyword>
<protein>
    <recommendedName>
        <fullName evidence="5">Secretion system C-terminal sorting domain-containing protein</fullName>
    </recommendedName>
</protein>
<evidence type="ECO:0008006" key="5">
    <source>
        <dbReference type="Google" id="ProtNLM"/>
    </source>
</evidence>
<gene>
    <name evidence="3" type="ORF">NH26_24390</name>
</gene>
<feature type="chain" id="PRO_5010327598" description="Secretion system C-terminal sorting domain-containing protein" evidence="2">
    <location>
        <begin position="22"/>
        <end position="468"/>
    </location>
</feature>
<feature type="signal peptide" evidence="2">
    <location>
        <begin position="1"/>
        <end position="21"/>
    </location>
</feature>